<dbReference type="AlphaFoldDB" id="A0A2M7VG06"/>
<feature type="domain" description="Large ribosomal subunit protein uL15/eL18" evidence="7">
    <location>
        <begin position="77"/>
        <end position="146"/>
    </location>
</feature>
<dbReference type="Gene3D" id="3.100.10.10">
    <property type="match status" value="1"/>
</dbReference>
<keyword evidence="2 4" id="KW-0689">Ribosomal protein</keyword>
<dbReference type="PROSITE" id="PS00475">
    <property type="entry name" value="RIBOSOMAL_L15"/>
    <property type="match status" value="1"/>
</dbReference>
<dbReference type="GO" id="GO:0003735">
    <property type="term" value="F:structural constituent of ribosome"/>
    <property type="evidence" value="ECO:0007669"/>
    <property type="project" value="InterPro"/>
</dbReference>
<dbReference type="SUPFAM" id="SSF52080">
    <property type="entry name" value="Ribosomal proteins L15p and L18e"/>
    <property type="match status" value="1"/>
</dbReference>
<dbReference type="Proteomes" id="UP000230405">
    <property type="component" value="Unassembled WGS sequence"/>
</dbReference>
<evidence type="ECO:0000256" key="5">
    <source>
        <dbReference type="RuleBase" id="RU003888"/>
    </source>
</evidence>
<gene>
    <name evidence="4" type="primary">rplO</name>
    <name evidence="8" type="ORF">COX77_01200</name>
</gene>
<dbReference type="InterPro" id="IPR005749">
    <property type="entry name" value="Ribosomal_uL15_bac-type"/>
</dbReference>
<evidence type="ECO:0000313" key="9">
    <source>
        <dbReference type="Proteomes" id="UP000230405"/>
    </source>
</evidence>
<dbReference type="GO" id="GO:0022625">
    <property type="term" value="C:cytosolic large ribosomal subunit"/>
    <property type="evidence" value="ECO:0007669"/>
    <property type="project" value="TreeGrafter"/>
</dbReference>
<keyword evidence="3 4" id="KW-0687">Ribonucleoprotein</keyword>
<proteinExistence type="inferred from homology"/>
<name>A0A2M7VG06_9BACT</name>
<evidence type="ECO:0000256" key="4">
    <source>
        <dbReference type="HAMAP-Rule" id="MF_01341"/>
    </source>
</evidence>
<organism evidence="8 9">
    <name type="scientific">Candidatus Komeilibacteria bacterium CG_4_10_14_0_2_um_filter_37_10</name>
    <dbReference type="NCBI Taxonomy" id="1974470"/>
    <lineage>
        <taxon>Bacteria</taxon>
        <taxon>Candidatus Komeiliibacteriota</taxon>
    </lineage>
</organism>
<comment type="function">
    <text evidence="4">Binds to the 23S rRNA.</text>
</comment>
<reference evidence="9" key="1">
    <citation type="submission" date="2017-09" db="EMBL/GenBank/DDBJ databases">
        <title>Depth-based differentiation of microbial function through sediment-hosted aquifers and enrichment of novel symbionts in the deep terrestrial subsurface.</title>
        <authorList>
            <person name="Probst A.J."/>
            <person name="Ladd B."/>
            <person name="Jarett J.K."/>
            <person name="Geller-Mcgrath D.E."/>
            <person name="Sieber C.M.K."/>
            <person name="Emerson J.B."/>
            <person name="Anantharaman K."/>
            <person name="Thomas B.C."/>
            <person name="Malmstrom R."/>
            <person name="Stieglmeier M."/>
            <person name="Klingl A."/>
            <person name="Woyke T."/>
            <person name="Ryan C.M."/>
            <person name="Banfield J.F."/>
        </authorList>
    </citation>
    <scope>NUCLEOTIDE SEQUENCE [LARGE SCALE GENOMIC DNA]</scope>
</reference>
<dbReference type="PANTHER" id="PTHR12934:SF11">
    <property type="entry name" value="LARGE RIBOSOMAL SUBUNIT PROTEIN UL15M"/>
    <property type="match status" value="1"/>
</dbReference>
<feature type="compositionally biased region" description="Gly residues" evidence="6">
    <location>
        <begin position="26"/>
        <end position="37"/>
    </location>
</feature>
<keyword evidence="4" id="KW-0694">RNA-binding</keyword>
<dbReference type="InterPro" id="IPR021131">
    <property type="entry name" value="Ribosomal_uL15/eL18"/>
</dbReference>
<dbReference type="GO" id="GO:0019843">
    <property type="term" value="F:rRNA binding"/>
    <property type="evidence" value="ECO:0007669"/>
    <property type="project" value="UniProtKB-UniRule"/>
</dbReference>
<dbReference type="InterPro" id="IPR030878">
    <property type="entry name" value="Ribosomal_uL15"/>
</dbReference>
<dbReference type="InterPro" id="IPR001196">
    <property type="entry name" value="Ribosomal_uL15_CS"/>
</dbReference>
<keyword evidence="4" id="KW-0699">rRNA-binding</keyword>
<protein>
    <recommendedName>
        <fullName evidence="4">Large ribosomal subunit protein uL15</fullName>
    </recommendedName>
</protein>
<comment type="similarity">
    <text evidence="1 4 5">Belongs to the universal ribosomal protein uL15 family.</text>
</comment>
<evidence type="ECO:0000256" key="6">
    <source>
        <dbReference type="SAM" id="MobiDB-lite"/>
    </source>
</evidence>
<comment type="caution">
    <text evidence="8">The sequence shown here is derived from an EMBL/GenBank/DDBJ whole genome shotgun (WGS) entry which is preliminary data.</text>
</comment>
<dbReference type="Pfam" id="PF00828">
    <property type="entry name" value="Ribosomal_L27A"/>
    <property type="match status" value="1"/>
</dbReference>
<feature type="region of interest" description="Disordered" evidence="6">
    <location>
        <begin position="15"/>
        <end position="45"/>
    </location>
</feature>
<evidence type="ECO:0000256" key="3">
    <source>
        <dbReference type="ARBA" id="ARBA00023274"/>
    </source>
</evidence>
<evidence type="ECO:0000259" key="7">
    <source>
        <dbReference type="Pfam" id="PF00828"/>
    </source>
</evidence>
<evidence type="ECO:0000313" key="8">
    <source>
        <dbReference type="EMBL" id="PIZ99586.1"/>
    </source>
</evidence>
<comment type="subunit">
    <text evidence="4">Part of the 50S ribosomal subunit.</text>
</comment>
<dbReference type="EMBL" id="PFPO01000021">
    <property type="protein sequence ID" value="PIZ99586.1"/>
    <property type="molecule type" value="Genomic_DNA"/>
</dbReference>
<dbReference type="HAMAP" id="MF_01341">
    <property type="entry name" value="Ribosomal_uL15"/>
    <property type="match status" value="1"/>
</dbReference>
<sequence>MELLGLHNLTADHKAKKKKLRVGRGNASGGNYSGRGMKGQKARSGGSHRLQMKGLHQMLLRLPKQRGFKAINSKFTTINLDILNKLFQEGELVCLRTLTKKGLIEKGEKRVKILANGTLQKKLVVKLDDLSVAATKAILAAGGQIEKTVKSNEEVKEI</sequence>
<dbReference type="InterPro" id="IPR036227">
    <property type="entry name" value="Ribosomal_uL15/eL18_sf"/>
</dbReference>
<dbReference type="NCBIfam" id="TIGR01071">
    <property type="entry name" value="rplO_bact"/>
    <property type="match status" value="1"/>
</dbReference>
<dbReference type="PANTHER" id="PTHR12934">
    <property type="entry name" value="50S RIBOSOMAL PROTEIN L15"/>
    <property type="match status" value="1"/>
</dbReference>
<dbReference type="GO" id="GO:0006412">
    <property type="term" value="P:translation"/>
    <property type="evidence" value="ECO:0007669"/>
    <property type="project" value="UniProtKB-UniRule"/>
</dbReference>
<evidence type="ECO:0000256" key="1">
    <source>
        <dbReference type="ARBA" id="ARBA00007320"/>
    </source>
</evidence>
<accession>A0A2M7VG06</accession>
<evidence type="ECO:0000256" key="2">
    <source>
        <dbReference type="ARBA" id="ARBA00022980"/>
    </source>
</evidence>